<sequence>MRGWRTEAGEREGKAKEVAHQGPAPCDVALIDDVAATIAGTRCNGKICAALRAAGWPARHRGRALRAPTAARAIAVRGATR</sequence>
<evidence type="ECO:0000313" key="3">
    <source>
        <dbReference type="Proteomes" id="UP000831327"/>
    </source>
</evidence>
<dbReference type="Proteomes" id="UP000831327">
    <property type="component" value="Chromosome"/>
</dbReference>
<evidence type="ECO:0008006" key="4">
    <source>
        <dbReference type="Google" id="ProtNLM"/>
    </source>
</evidence>
<accession>A0ABM7XY63</accession>
<name>A0ABM7XY63_9PROT</name>
<organism evidence="2 3">
    <name type="scientific">Roseomonas fluvialis</name>
    <dbReference type="NCBI Taxonomy" id="1750527"/>
    <lineage>
        <taxon>Bacteria</taxon>
        <taxon>Pseudomonadati</taxon>
        <taxon>Pseudomonadota</taxon>
        <taxon>Alphaproteobacteria</taxon>
        <taxon>Acetobacterales</taxon>
        <taxon>Roseomonadaceae</taxon>
        <taxon>Roseomonas</taxon>
    </lineage>
</organism>
<feature type="compositionally biased region" description="Basic and acidic residues" evidence="1">
    <location>
        <begin position="1"/>
        <end position="19"/>
    </location>
</feature>
<keyword evidence="3" id="KW-1185">Reference proteome</keyword>
<proteinExistence type="predicted"/>
<evidence type="ECO:0000256" key="1">
    <source>
        <dbReference type="SAM" id="MobiDB-lite"/>
    </source>
</evidence>
<evidence type="ECO:0000313" key="2">
    <source>
        <dbReference type="EMBL" id="BDG70407.1"/>
    </source>
</evidence>
<protein>
    <recommendedName>
        <fullName evidence="4">Transposase</fullName>
    </recommendedName>
</protein>
<reference evidence="2 3" key="1">
    <citation type="journal article" date="2016" name="Microbes Environ.">
        <title>Phylogenetically diverse aerobic anoxygenic phototrophic bacteria isolated from epilithic biofilms in Tama river, Japan.</title>
        <authorList>
            <person name="Hirose S."/>
            <person name="Matsuura K."/>
            <person name="Haruta S."/>
        </authorList>
    </citation>
    <scope>NUCLEOTIDE SEQUENCE [LARGE SCALE GENOMIC DNA]</scope>
    <source>
        <strain evidence="2 3">S08</strain>
    </source>
</reference>
<gene>
    <name evidence="2" type="ORF">Rmf_03360</name>
</gene>
<dbReference type="EMBL" id="AP025637">
    <property type="protein sequence ID" value="BDG70407.1"/>
    <property type="molecule type" value="Genomic_DNA"/>
</dbReference>
<feature type="region of interest" description="Disordered" evidence="1">
    <location>
        <begin position="1"/>
        <end position="21"/>
    </location>
</feature>